<dbReference type="Proteomes" id="UP001372834">
    <property type="component" value="Unassembled WGS sequence"/>
</dbReference>
<protein>
    <submittedName>
        <fullName evidence="1">Uncharacterized protein</fullName>
    </submittedName>
</protein>
<reference evidence="1 2" key="1">
    <citation type="submission" date="2023-10" db="EMBL/GenBank/DDBJ databases">
        <title>Genomes of two closely related lineages of the louse Polyplax serrata with different host specificities.</title>
        <authorList>
            <person name="Martinu J."/>
            <person name="Tarabai H."/>
            <person name="Stefka J."/>
            <person name="Hypsa V."/>
        </authorList>
    </citation>
    <scope>NUCLEOTIDE SEQUENCE [LARGE SCALE GENOMIC DNA]</scope>
    <source>
        <strain evidence="1">HR10_N</strain>
    </source>
</reference>
<organism evidence="1 2">
    <name type="scientific">Polyplax serrata</name>
    <name type="common">Common mouse louse</name>
    <dbReference type="NCBI Taxonomy" id="468196"/>
    <lineage>
        <taxon>Eukaryota</taxon>
        <taxon>Metazoa</taxon>
        <taxon>Ecdysozoa</taxon>
        <taxon>Arthropoda</taxon>
        <taxon>Hexapoda</taxon>
        <taxon>Insecta</taxon>
        <taxon>Pterygota</taxon>
        <taxon>Neoptera</taxon>
        <taxon>Paraneoptera</taxon>
        <taxon>Psocodea</taxon>
        <taxon>Troctomorpha</taxon>
        <taxon>Phthiraptera</taxon>
        <taxon>Anoplura</taxon>
        <taxon>Polyplacidae</taxon>
        <taxon>Polyplax</taxon>
    </lineage>
</organism>
<accession>A0AAN8NY87</accession>
<sequence>MKKNERERQREEEEEEGTECVQLNAGCREMDGSPPPFSGLIRVQSLILAEFKLCPFQTNKKEIFQVLRCSQSERELQ</sequence>
<comment type="caution">
    <text evidence="1">The sequence shown here is derived from an EMBL/GenBank/DDBJ whole genome shotgun (WGS) entry which is preliminary data.</text>
</comment>
<gene>
    <name evidence="1" type="ORF">RUM43_011446</name>
</gene>
<evidence type="ECO:0000313" key="1">
    <source>
        <dbReference type="EMBL" id="KAK6621140.1"/>
    </source>
</evidence>
<dbReference type="AlphaFoldDB" id="A0AAN8NY87"/>
<proteinExistence type="predicted"/>
<dbReference type="EMBL" id="JAWJWE010000039">
    <property type="protein sequence ID" value="KAK6621140.1"/>
    <property type="molecule type" value="Genomic_DNA"/>
</dbReference>
<evidence type="ECO:0000313" key="2">
    <source>
        <dbReference type="Proteomes" id="UP001372834"/>
    </source>
</evidence>
<name>A0AAN8NY87_POLSC</name>